<dbReference type="Pfam" id="PF00005">
    <property type="entry name" value="ABC_tran"/>
    <property type="match status" value="1"/>
</dbReference>
<evidence type="ECO:0000256" key="4">
    <source>
        <dbReference type="ARBA" id="ARBA00022840"/>
    </source>
</evidence>
<organism evidence="10 11">
    <name type="scientific">Funiculus sociatus GB2-A5</name>
    <dbReference type="NCBI Taxonomy" id="2933946"/>
    <lineage>
        <taxon>Bacteria</taxon>
        <taxon>Bacillati</taxon>
        <taxon>Cyanobacteriota</taxon>
        <taxon>Cyanophyceae</taxon>
        <taxon>Coleofasciculales</taxon>
        <taxon>Coleofasciculaceae</taxon>
        <taxon>Funiculus</taxon>
    </lineage>
</organism>
<reference evidence="10 11" key="1">
    <citation type="submission" date="2022-04" db="EMBL/GenBank/DDBJ databases">
        <title>Positive selection, recombination, and allopatry shape intraspecific diversity of widespread and dominant cyanobacteria.</title>
        <authorList>
            <person name="Wei J."/>
            <person name="Shu W."/>
            <person name="Hu C."/>
        </authorList>
    </citation>
    <scope>NUCLEOTIDE SEQUENCE [LARGE SCALE GENOMIC DNA]</scope>
    <source>
        <strain evidence="10 11">GB2-A5</strain>
    </source>
</reference>
<dbReference type="InterPro" id="IPR011527">
    <property type="entry name" value="ABC1_TM_dom"/>
</dbReference>
<dbReference type="SMART" id="SM00382">
    <property type="entry name" value="AAA"/>
    <property type="match status" value="1"/>
</dbReference>
<dbReference type="InterPro" id="IPR027417">
    <property type="entry name" value="P-loop_NTPase"/>
</dbReference>
<keyword evidence="6 7" id="KW-0472">Membrane</keyword>
<proteinExistence type="predicted"/>
<dbReference type="InterPro" id="IPR003439">
    <property type="entry name" value="ABC_transporter-like_ATP-bd"/>
</dbReference>
<dbReference type="EMBL" id="JAMPKK010000007">
    <property type="protein sequence ID" value="MEP0863880.1"/>
    <property type="molecule type" value="Genomic_DNA"/>
</dbReference>
<dbReference type="InterPro" id="IPR039421">
    <property type="entry name" value="Type_1_exporter"/>
</dbReference>
<dbReference type="Gene3D" id="1.20.1560.10">
    <property type="entry name" value="ABC transporter type 1, transmembrane domain"/>
    <property type="match status" value="1"/>
</dbReference>
<dbReference type="Pfam" id="PF00664">
    <property type="entry name" value="ABC_membrane"/>
    <property type="match status" value="1"/>
</dbReference>
<dbReference type="InterPro" id="IPR017871">
    <property type="entry name" value="ABC_transporter-like_CS"/>
</dbReference>
<evidence type="ECO:0000256" key="5">
    <source>
        <dbReference type="ARBA" id="ARBA00022989"/>
    </source>
</evidence>
<feature type="transmembrane region" description="Helical" evidence="7">
    <location>
        <begin position="294"/>
        <end position="314"/>
    </location>
</feature>
<dbReference type="PROSITE" id="PS50893">
    <property type="entry name" value="ABC_TRANSPORTER_2"/>
    <property type="match status" value="1"/>
</dbReference>
<feature type="domain" description="ABC transmembrane type-1" evidence="9">
    <location>
        <begin position="48"/>
        <end position="351"/>
    </location>
</feature>
<evidence type="ECO:0000256" key="2">
    <source>
        <dbReference type="ARBA" id="ARBA00022692"/>
    </source>
</evidence>
<evidence type="ECO:0000256" key="7">
    <source>
        <dbReference type="SAM" id="Phobius"/>
    </source>
</evidence>
<feature type="transmembrane region" description="Helical" evidence="7">
    <location>
        <begin position="179"/>
        <end position="203"/>
    </location>
</feature>
<dbReference type="PROSITE" id="PS00211">
    <property type="entry name" value="ABC_TRANSPORTER_1"/>
    <property type="match status" value="1"/>
</dbReference>
<evidence type="ECO:0000313" key="10">
    <source>
        <dbReference type="EMBL" id="MEP0863880.1"/>
    </source>
</evidence>
<dbReference type="PANTHER" id="PTHR24221:SF646">
    <property type="entry name" value="HAEMOLYSIN SECRETION ATP-BINDING PROTEIN"/>
    <property type="match status" value="1"/>
</dbReference>
<feature type="transmembrane region" description="Helical" evidence="7">
    <location>
        <begin position="45"/>
        <end position="68"/>
    </location>
</feature>
<feature type="transmembrane region" description="Helical" evidence="7">
    <location>
        <begin position="103"/>
        <end position="124"/>
    </location>
</feature>
<dbReference type="InterPro" id="IPR003593">
    <property type="entry name" value="AAA+_ATPase"/>
</dbReference>
<sequence length="624" mass="68906">MSRSQTLGRENRLLGAKARVKFSLMKRFGKFDQLVSLILRVPKNFLYLGLGAMVLSSVLDAVGIGLMIPFLKVLLDEGGAFVLPRMALTEGINSWLVQQSKGVIVTLFALVLMGSLILKAYFYYLSQVLTSIYREGVIKRLRKGLYKTYLYSPIEFFDNVQLGKVTSTLHTEVMETNRLLTAIFFGLTNLLILIAYLGTLVIVSWKMTIMTTFLITGVGLGLNYLLKKIEKSGGLVVSAKRGLNALALDTLGGVRVVKSYGAEDFELSRFNKISTNYMEASTGLAKKLSLIDPITELATLAAAMVVLVGSYTLFISKGLLTTSELLVFMLVLIKIVPVLKKVNTSRGSIQEAVPALTKVTEALSLPEKYPVPTGSHQFTGLRDRIVFHDVKFAYTGRSYVLNGLDIQIPRGKTVALVGGSGAGKSTVAALITRFYEVTEGVIEIDGQDIRNYDPVSLRQHIGVVSQDTYIFNASLLDNIAYGLEEVSRERVIEAAHLANAHEFISQLPNQYDTVVGDRGVRLSGGQRQRISIARAMLRDPEIMILDEATSALDSQSEHLVQEALERLRSNRTAIVIAHRLATVRNADKIVVMEKGRIVEQGDHDELIAKRGHYWSYHNLQSLPA</sequence>
<evidence type="ECO:0000313" key="11">
    <source>
        <dbReference type="Proteomes" id="UP001442494"/>
    </source>
</evidence>
<dbReference type="Proteomes" id="UP001442494">
    <property type="component" value="Unassembled WGS sequence"/>
</dbReference>
<dbReference type="InterPro" id="IPR036640">
    <property type="entry name" value="ABC1_TM_sf"/>
</dbReference>
<keyword evidence="3" id="KW-0547">Nucleotide-binding</keyword>
<keyword evidence="5 7" id="KW-1133">Transmembrane helix</keyword>
<feature type="transmembrane region" description="Helical" evidence="7">
    <location>
        <begin position="209"/>
        <end position="226"/>
    </location>
</feature>
<evidence type="ECO:0000256" key="3">
    <source>
        <dbReference type="ARBA" id="ARBA00022741"/>
    </source>
</evidence>
<dbReference type="RefSeq" id="WP_190417483.1">
    <property type="nucleotide sequence ID" value="NZ_JAMPKK010000007.1"/>
</dbReference>
<evidence type="ECO:0000259" key="9">
    <source>
        <dbReference type="PROSITE" id="PS50929"/>
    </source>
</evidence>
<keyword evidence="2 7" id="KW-0812">Transmembrane</keyword>
<evidence type="ECO:0000256" key="1">
    <source>
        <dbReference type="ARBA" id="ARBA00004651"/>
    </source>
</evidence>
<comment type="caution">
    <text evidence="10">The sequence shown here is derived from an EMBL/GenBank/DDBJ whole genome shotgun (WGS) entry which is preliminary data.</text>
</comment>
<accession>A0ABV0JKB7</accession>
<dbReference type="SUPFAM" id="SSF52540">
    <property type="entry name" value="P-loop containing nucleoside triphosphate hydrolases"/>
    <property type="match status" value="1"/>
</dbReference>
<evidence type="ECO:0000259" key="8">
    <source>
        <dbReference type="PROSITE" id="PS50893"/>
    </source>
</evidence>
<evidence type="ECO:0000256" key="6">
    <source>
        <dbReference type="ARBA" id="ARBA00023136"/>
    </source>
</evidence>
<gene>
    <name evidence="10" type="ORF">NDI37_05295</name>
</gene>
<name>A0ABV0JKB7_9CYAN</name>
<protein>
    <submittedName>
        <fullName evidence="10">ABC transporter ATP-binding protein/permease</fullName>
    </submittedName>
</protein>
<dbReference type="PANTHER" id="PTHR24221">
    <property type="entry name" value="ATP-BINDING CASSETTE SUB-FAMILY B"/>
    <property type="match status" value="1"/>
</dbReference>
<keyword evidence="4 10" id="KW-0067">ATP-binding</keyword>
<comment type="subcellular location">
    <subcellularLocation>
        <location evidence="1">Cell membrane</location>
        <topology evidence="1">Multi-pass membrane protein</topology>
    </subcellularLocation>
</comment>
<feature type="domain" description="ABC transporter" evidence="8">
    <location>
        <begin position="385"/>
        <end position="619"/>
    </location>
</feature>
<dbReference type="GO" id="GO:0005524">
    <property type="term" value="F:ATP binding"/>
    <property type="evidence" value="ECO:0007669"/>
    <property type="project" value="UniProtKB-KW"/>
</dbReference>
<dbReference type="SUPFAM" id="SSF90123">
    <property type="entry name" value="ABC transporter transmembrane region"/>
    <property type="match status" value="1"/>
</dbReference>
<dbReference type="Gene3D" id="3.40.50.300">
    <property type="entry name" value="P-loop containing nucleotide triphosphate hydrolases"/>
    <property type="match status" value="1"/>
</dbReference>
<keyword evidence="11" id="KW-1185">Reference proteome</keyword>
<dbReference type="PROSITE" id="PS50929">
    <property type="entry name" value="ABC_TM1F"/>
    <property type="match status" value="1"/>
</dbReference>